<evidence type="ECO:0000256" key="3">
    <source>
        <dbReference type="ARBA" id="ARBA00022801"/>
    </source>
</evidence>
<evidence type="ECO:0000256" key="1">
    <source>
        <dbReference type="ARBA" id="ARBA00007074"/>
    </source>
</evidence>
<dbReference type="Pfam" id="PF00877">
    <property type="entry name" value="NLPC_P60"/>
    <property type="match status" value="1"/>
</dbReference>
<comment type="similarity">
    <text evidence="1">Belongs to the peptidase C40 family.</text>
</comment>
<proteinExistence type="inferred from homology"/>
<dbReference type="AlphaFoldDB" id="A0A0G3G5A2"/>
<dbReference type="PATRIC" id="fig|106634.4.peg.1152"/>
<dbReference type="KEGG" id="tvr:TVD_05650"/>
<dbReference type="STRING" id="106634.TVD_05650"/>
<dbReference type="PANTHER" id="PTHR47053">
    <property type="entry name" value="MUREIN DD-ENDOPEPTIDASE MEPH-RELATED"/>
    <property type="match status" value="1"/>
</dbReference>
<accession>A0A0G3G5A2</accession>
<evidence type="ECO:0000313" key="8">
    <source>
        <dbReference type="Proteomes" id="UP000064201"/>
    </source>
</evidence>
<dbReference type="InterPro" id="IPR051202">
    <property type="entry name" value="Peptidase_C40"/>
</dbReference>
<keyword evidence="2" id="KW-0645">Protease</keyword>
<gene>
    <name evidence="7" type="ORF">TVD_05650</name>
</gene>
<keyword evidence="8" id="KW-1185">Reference proteome</keyword>
<dbReference type="GO" id="GO:0006508">
    <property type="term" value="P:proteolysis"/>
    <property type="evidence" value="ECO:0007669"/>
    <property type="project" value="UniProtKB-KW"/>
</dbReference>
<evidence type="ECO:0000259" key="6">
    <source>
        <dbReference type="PROSITE" id="PS51935"/>
    </source>
</evidence>
<dbReference type="EMBL" id="CP011367">
    <property type="protein sequence ID" value="AKJ96433.1"/>
    <property type="molecule type" value="Genomic_DNA"/>
</dbReference>
<sequence length="130" mass="14220">MSPTPEAGLERSEVVLTALGHLDTPYQYGGTDATGLDCSALVQRAYREAGRAVPRTTRDQARAATRREGPPTPGDVVFFAINGNQIDHVGVYVGDGRFVHAPSARGQVRIEHLDNPYWAPRTRFAGHFFN</sequence>
<feature type="domain" description="NlpC/P60" evidence="6">
    <location>
        <begin position="8"/>
        <end position="129"/>
    </location>
</feature>
<evidence type="ECO:0000256" key="2">
    <source>
        <dbReference type="ARBA" id="ARBA00022670"/>
    </source>
</evidence>
<dbReference type="PANTHER" id="PTHR47053:SF1">
    <property type="entry name" value="MUREIN DD-ENDOPEPTIDASE MEPH-RELATED"/>
    <property type="match status" value="1"/>
</dbReference>
<reference evidence="7 8" key="1">
    <citation type="submission" date="2015-04" db="EMBL/GenBank/DDBJ databases">
        <title>Complete Sequence for the Genome of the Thioalkalivibrio versutus D301.</title>
        <authorList>
            <person name="Mu T."/>
            <person name="Zhou J."/>
            <person name="Xu X."/>
        </authorList>
    </citation>
    <scope>NUCLEOTIDE SEQUENCE [LARGE SCALE GENOMIC DNA]</scope>
    <source>
        <strain evidence="7 8">D301</strain>
    </source>
</reference>
<name>A0A0G3G5A2_9GAMM</name>
<dbReference type="Proteomes" id="UP000064201">
    <property type="component" value="Chromosome"/>
</dbReference>
<organism evidence="7 8">
    <name type="scientific">Thioalkalivibrio versutus</name>
    <dbReference type="NCBI Taxonomy" id="106634"/>
    <lineage>
        <taxon>Bacteria</taxon>
        <taxon>Pseudomonadati</taxon>
        <taxon>Pseudomonadota</taxon>
        <taxon>Gammaproteobacteria</taxon>
        <taxon>Chromatiales</taxon>
        <taxon>Ectothiorhodospiraceae</taxon>
        <taxon>Thioalkalivibrio</taxon>
    </lineage>
</organism>
<dbReference type="SUPFAM" id="SSF54001">
    <property type="entry name" value="Cysteine proteinases"/>
    <property type="match status" value="1"/>
</dbReference>
<evidence type="ECO:0000313" key="7">
    <source>
        <dbReference type="EMBL" id="AKJ96433.1"/>
    </source>
</evidence>
<dbReference type="InterPro" id="IPR000064">
    <property type="entry name" value="NLP_P60_dom"/>
</dbReference>
<dbReference type="InterPro" id="IPR038765">
    <property type="entry name" value="Papain-like_cys_pep_sf"/>
</dbReference>
<keyword evidence="3" id="KW-0378">Hydrolase</keyword>
<feature type="compositionally biased region" description="Basic and acidic residues" evidence="5">
    <location>
        <begin position="50"/>
        <end position="69"/>
    </location>
</feature>
<feature type="region of interest" description="Disordered" evidence="5">
    <location>
        <begin position="50"/>
        <end position="74"/>
    </location>
</feature>
<dbReference type="GO" id="GO:0008234">
    <property type="term" value="F:cysteine-type peptidase activity"/>
    <property type="evidence" value="ECO:0007669"/>
    <property type="project" value="UniProtKB-KW"/>
</dbReference>
<keyword evidence="4" id="KW-0788">Thiol protease</keyword>
<dbReference type="Gene3D" id="3.90.1720.10">
    <property type="entry name" value="endopeptidase domain like (from Nostoc punctiforme)"/>
    <property type="match status" value="1"/>
</dbReference>
<evidence type="ECO:0000256" key="4">
    <source>
        <dbReference type="ARBA" id="ARBA00022807"/>
    </source>
</evidence>
<dbReference type="PROSITE" id="PS51935">
    <property type="entry name" value="NLPC_P60"/>
    <property type="match status" value="1"/>
</dbReference>
<evidence type="ECO:0000256" key="5">
    <source>
        <dbReference type="SAM" id="MobiDB-lite"/>
    </source>
</evidence>
<dbReference type="OrthoDB" id="9807055at2"/>
<protein>
    <recommendedName>
        <fullName evidence="6">NlpC/P60 domain-containing protein</fullName>
    </recommendedName>
</protein>